<dbReference type="OrthoDB" id="978at2759"/>
<dbReference type="RefSeq" id="XP_018734889.1">
    <property type="nucleotide sequence ID" value="XM_018882618.1"/>
</dbReference>
<dbReference type="InterPro" id="IPR012901">
    <property type="entry name" value="CARME"/>
</dbReference>
<evidence type="ECO:0000313" key="7">
    <source>
        <dbReference type="Proteomes" id="UP000189580"/>
    </source>
</evidence>
<dbReference type="GeneID" id="30037722"/>
<dbReference type="GO" id="GO:0032259">
    <property type="term" value="P:methylation"/>
    <property type="evidence" value="ECO:0007669"/>
    <property type="project" value="UniProtKB-KW"/>
</dbReference>
<dbReference type="KEGG" id="slb:AWJ20_665"/>
<dbReference type="EC" id="2.1.1.22" evidence="2"/>
<gene>
    <name evidence="6" type="ORF">AWJ20_665</name>
</gene>
<evidence type="ECO:0000313" key="6">
    <source>
        <dbReference type="EMBL" id="ANB12412.1"/>
    </source>
</evidence>
<keyword evidence="4" id="KW-0808">Transferase</keyword>
<dbReference type="PANTHER" id="PTHR12303">
    <property type="entry name" value="CARNOSINE N-METHYLTRANSFERASE"/>
    <property type="match status" value="1"/>
</dbReference>
<protein>
    <recommendedName>
        <fullName evidence="2">carnosine N-methyltransferase</fullName>
        <ecNumber evidence="2">2.1.1.22</ecNumber>
    </recommendedName>
</protein>
<dbReference type="EMBL" id="CP014501">
    <property type="protein sequence ID" value="ANB12412.1"/>
    <property type="molecule type" value="Genomic_DNA"/>
</dbReference>
<dbReference type="SUPFAM" id="SSF53335">
    <property type="entry name" value="S-adenosyl-L-methionine-dependent methyltransferases"/>
    <property type="match status" value="1"/>
</dbReference>
<dbReference type="Gene3D" id="3.40.50.150">
    <property type="entry name" value="Vaccinia Virus protein VP39"/>
    <property type="match status" value="1"/>
</dbReference>
<evidence type="ECO:0000256" key="3">
    <source>
        <dbReference type="ARBA" id="ARBA00022603"/>
    </source>
</evidence>
<comment type="similarity">
    <text evidence="1">Belongs to the carnosine N-methyltransferase family.</text>
</comment>
<dbReference type="Proteomes" id="UP000189580">
    <property type="component" value="Chromosome a"/>
</dbReference>
<reference evidence="6 7" key="1">
    <citation type="submission" date="2016-02" db="EMBL/GenBank/DDBJ databases">
        <title>Complete genome sequence and transcriptome regulation of the pentose utilising yeast Sugiyamaella lignohabitans.</title>
        <authorList>
            <person name="Bellasio M."/>
            <person name="Peymann A."/>
            <person name="Valli M."/>
            <person name="Sipitzky M."/>
            <person name="Graf A."/>
            <person name="Sauer M."/>
            <person name="Marx H."/>
            <person name="Mattanovich D."/>
        </authorList>
    </citation>
    <scope>NUCLEOTIDE SEQUENCE [LARGE SCALE GENOMIC DNA]</scope>
    <source>
        <strain evidence="6 7">CBS 10342</strain>
    </source>
</reference>
<organism evidence="6 7">
    <name type="scientific">Sugiyamaella lignohabitans</name>
    <dbReference type="NCBI Taxonomy" id="796027"/>
    <lineage>
        <taxon>Eukaryota</taxon>
        <taxon>Fungi</taxon>
        <taxon>Dikarya</taxon>
        <taxon>Ascomycota</taxon>
        <taxon>Saccharomycotina</taxon>
        <taxon>Dipodascomycetes</taxon>
        <taxon>Dipodascales</taxon>
        <taxon>Trichomonascaceae</taxon>
        <taxon>Sugiyamaella</taxon>
    </lineage>
</organism>
<dbReference type="PANTHER" id="PTHR12303:SF6">
    <property type="entry name" value="CARNOSINE N-METHYLTRANSFERASE"/>
    <property type="match status" value="1"/>
</dbReference>
<proteinExistence type="inferred from homology"/>
<accession>A0A167D2V9</accession>
<evidence type="ECO:0000256" key="4">
    <source>
        <dbReference type="ARBA" id="ARBA00022679"/>
    </source>
</evidence>
<name>A0A167D2V9_9ASCO</name>
<dbReference type="GO" id="GO:0030735">
    <property type="term" value="F:carnosine N-methyltransferase activity"/>
    <property type="evidence" value="ECO:0007669"/>
    <property type="project" value="UniProtKB-EC"/>
</dbReference>
<keyword evidence="5" id="KW-0949">S-adenosyl-L-methionine</keyword>
<keyword evidence="3" id="KW-0489">Methyltransferase</keyword>
<dbReference type="InterPro" id="IPR029063">
    <property type="entry name" value="SAM-dependent_MTases_sf"/>
</dbReference>
<evidence type="ECO:0000256" key="2">
    <source>
        <dbReference type="ARBA" id="ARBA00012003"/>
    </source>
</evidence>
<sequence>MGDGGGCLEADLANLARNAFKVYGKAAHRNLVEPRRARYARLDDKYRSYIDSFFLAHLDKIENAIEDNAFFLSQVKDTAVFAFSEDETVQDPATWSGCSSTDMDKVQSTLRQVAREWSTEGAEERAQSYGVILEELQQLYPNIEDRHKIRVLVPGCGLGRLPFDLAALGFEAQGNEFSFHMLFTSNLIMNMCDSRNMFRIHPYIHSFSHHRTRDNQIKEVLVPDISPHVLAEHRQMDPTIPEEGLLSMTAGSFDEIYPSKDGSLFNVITTVFFIDTAPNIFQTLKAISDTLVPGGLWINFGPLLWHYEDVATSLDDDDDRSCGFELSLSDLIALIPNFGLELVKRRSDIPTRYTSGSSDAMGGFLYRCEYWVARKL</sequence>
<evidence type="ECO:0000256" key="1">
    <source>
        <dbReference type="ARBA" id="ARBA00010086"/>
    </source>
</evidence>
<dbReference type="Pfam" id="PF07942">
    <property type="entry name" value="CARME"/>
    <property type="match status" value="1"/>
</dbReference>
<dbReference type="SMART" id="SM01296">
    <property type="entry name" value="N2227"/>
    <property type="match status" value="1"/>
</dbReference>
<keyword evidence="7" id="KW-1185">Reference proteome</keyword>
<evidence type="ECO:0000256" key="5">
    <source>
        <dbReference type="ARBA" id="ARBA00022691"/>
    </source>
</evidence>
<dbReference type="AlphaFoldDB" id="A0A167D2V9"/>